<keyword evidence="10" id="KW-0479">Metal-binding</keyword>
<comment type="caution">
    <text evidence="11">The sequence shown here is derived from an EMBL/GenBank/DDBJ whole genome shotgun (WGS) entry which is preliminary data.</text>
</comment>
<keyword evidence="3 10" id="KW-0812">Transmembrane</keyword>
<evidence type="ECO:0000256" key="2">
    <source>
        <dbReference type="ARBA" id="ARBA00022475"/>
    </source>
</evidence>
<keyword evidence="6 10" id="KW-0407">Ion channel</keyword>
<evidence type="ECO:0000256" key="10">
    <source>
        <dbReference type="HAMAP-Rule" id="MF_00454"/>
    </source>
</evidence>
<dbReference type="EMBL" id="BAABJQ010000003">
    <property type="protein sequence ID" value="GAA5179894.1"/>
    <property type="molecule type" value="Genomic_DNA"/>
</dbReference>
<dbReference type="PANTHER" id="PTHR28259:SF1">
    <property type="entry name" value="FLUORIDE EXPORT PROTEIN 1-RELATED"/>
    <property type="match status" value="1"/>
</dbReference>
<dbReference type="InterPro" id="IPR003691">
    <property type="entry name" value="FluC"/>
</dbReference>
<keyword evidence="5 10" id="KW-0472">Membrane</keyword>
<evidence type="ECO:0000256" key="5">
    <source>
        <dbReference type="ARBA" id="ARBA00023136"/>
    </source>
</evidence>
<keyword evidence="2 10" id="KW-1003">Cell membrane</keyword>
<organism evidence="11 12">
    <name type="scientific">Rugosimonospora acidiphila</name>
    <dbReference type="NCBI Taxonomy" id="556531"/>
    <lineage>
        <taxon>Bacteria</taxon>
        <taxon>Bacillati</taxon>
        <taxon>Actinomycetota</taxon>
        <taxon>Actinomycetes</taxon>
        <taxon>Micromonosporales</taxon>
        <taxon>Micromonosporaceae</taxon>
        <taxon>Rugosimonospora</taxon>
    </lineage>
</organism>
<keyword evidence="10" id="KW-0813">Transport</keyword>
<evidence type="ECO:0000256" key="7">
    <source>
        <dbReference type="ARBA" id="ARBA00035120"/>
    </source>
</evidence>
<dbReference type="PANTHER" id="PTHR28259">
    <property type="entry name" value="FLUORIDE EXPORT PROTEIN 1-RELATED"/>
    <property type="match status" value="1"/>
</dbReference>
<feature type="transmembrane region" description="Helical" evidence="10">
    <location>
        <begin position="122"/>
        <end position="145"/>
    </location>
</feature>
<comment type="catalytic activity">
    <reaction evidence="8">
        <text>fluoride(in) = fluoride(out)</text>
        <dbReference type="Rhea" id="RHEA:76159"/>
        <dbReference type="ChEBI" id="CHEBI:17051"/>
    </reaction>
    <physiologicalReaction direction="left-to-right" evidence="8">
        <dbReference type="Rhea" id="RHEA:76160"/>
    </physiologicalReaction>
</comment>
<protein>
    <recommendedName>
        <fullName evidence="10">Fluoride-specific ion channel FluC</fullName>
    </recommendedName>
</protein>
<accession>A0ABP9RL78</accession>
<dbReference type="Proteomes" id="UP001501570">
    <property type="component" value="Unassembled WGS sequence"/>
</dbReference>
<dbReference type="Pfam" id="PF02537">
    <property type="entry name" value="CRCB"/>
    <property type="match status" value="1"/>
</dbReference>
<evidence type="ECO:0000313" key="12">
    <source>
        <dbReference type="Proteomes" id="UP001501570"/>
    </source>
</evidence>
<evidence type="ECO:0000256" key="6">
    <source>
        <dbReference type="ARBA" id="ARBA00023303"/>
    </source>
</evidence>
<comment type="subcellular location">
    <subcellularLocation>
        <location evidence="1 10">Cell membrane</location>
        <topology evidence="1 10">Multi-pass membrane protein</topology>
    </subcellularLocation>
</comment>
<feature type="binding site" evidence="10">
    <location>
        <position position="100"/>
    </location>
    <ligand>
        <name>Na(+)</name>
        <dbReference type="ChEBI" id="CHEBI:29101"/>
        <note>structural</note>
    </ligand>
</feature>
<evidence type="ECO:0000256" key="8">
    <source>
        <dbReference type="ARBA" id="ARBA00035585"/>
    </source>
</evidence>
<dbReference type="RefSeq" id="WP_345626681.1">
    <property type="nucleotide sequence ID" value="NZ_BAABJQ010000003.1"/>
</dbReference>
<keyword evidence="10" id="KW-0406">Ion transport</keyword>
<comment type="activity regulation">
    <text evidence="10">Na(+) is not transported, but it plays an essential structural role and its presence is essential for fluoride channel function.</text>
</comment>
<evidence type="ECO:0000256" key="9">
    <source>
        <dbReference type="ARBA" id="ARBA00049940"/>
    </source>
</evidence>
<feature type="transmembrane region" description="Helical" evidence="10">
    <location>
        <begin position="29"/>
        <end position="51"/>
    </location>
</feature>
<keyword evidence="4 10" id="KW-1133">Transmembrane helix</keyword>
<evidence type="ECO:0000256" key="1">
    <source>
        <dbReference type="ARBA" id="ARBA00004651"/>
    </source>
</evidence>
<keyword evidence="12" id="KW-1185">Reference proteome</keyword>
<gene>
    <name evidence="10" type="primary">fluC</name>
    <name evidence="10" type="synonym">crcB</name>
    <name evidence="11" type="ORF">GCM10023322_10930</name>
</gene>
<comment type="similarity">
    <text evidence="7 10">Belongs to the fluoride channel Fluc/FEX (TC 1.A.43) family.</text>
</comment>
<evidence type="ECO:0000313" key="11">
    <source>
        <dbReference type="EMBL" id="GAA5179894.1"/>
    </source>
</evidence>
<reference evidence="12" key="1">
    <citation type="journal article" date="2019" name="Int. J. Syst. Evol. Microbiol.">
        <title>The Global Catalogue of Microorganisms (GCM) 10K type strain sequencing project: providing services to taxonomists for standard genome sequencing and annotation.</title>
        <authorList>
            <consortium name="The Broad Institute Genomics Platform"/>
            <consortium name="The Broad Institute Genome Sequencing Center for Infectious Disease"/>
            <person name="Wu L."/>
            <person name="Ma J."/>
        </authorList>
    </citation>
    <scope>NUCLEOTIDE SEQUENCE [LARGE SCALE GENOMIC DNA]</scope>
    <source>
        <strain evidence="12">JCM 18304</strain>
    </source>
</reference>
<feature type="transmembrane region" description="Helical" evidence="10">
    <location>
        <begin position="91"/>
        <end position="110"/>
    </location>
</feature>
<sequence length="158" mass="16132">MADQQPTDPDVDLGVPAQRREVGRTPWPVLGAIALGGALGALGRYGIGYAFPASATGFPWATFVINVSGCLLIGVLMVLNDRFWSGRRLVRPFLGTGVLGGYTTFSTYVVDIQRLAQGGAAATALAYLAVSVLVGLAAVAVGVGLTRLAVGRLGGAAS</sequence>
<evidence type="ECO:0000256" key="4">
    <source>
        <dbReference type="ARBA" id="ARBA00022989"/>
    </source>
</evidence>
<feature type="binding site" evidence="10">
    <location>
        <position position="103"/>
    </location>
    <ligand>
        <name>Na(+)</name>
        <dbReference type="ChEBI" id="CHEBI:29101"/>
        <note>structural</note>
    </ligand>
</feature>
<proteinExistence type="inferred from homology"/>
<dbReference type="HAMAP" id="MF_00454">
    <property type="entry name" value="FluC"/>
    <property type="match status" value="1"/>
</dbReference>
<name>A0ABP9RL78_9ACTN</name>
<evidence type="ECO:0000256" key="3">
    <source>
        <dbReference type="ARBA" id="ARBA00022692"/>
    </source>
</evidence>
<comment type="function">
    <text evidence="9 10">Fluoride-specific ion channel. Important for reducing fluoride concentration in the cell, thus reducing its toxicity.</text>
</comment>
<keyword evidence="10" id="KW-0915">Sodium</keyword>
<feature type="transmembrane region" description="Helical" evidence="10">
    <location>
        <begin position="57"/>
        <end position="79"/>
    </location>
</feature>